<accession>A0A9P0JBD5</accession>
<dbReference type="Proteomes" id="UP001154329">
    <property type="component" value="Chromosome 3"/>
</dbReference>
<dbReference type="AlphaFoldDB" id="A0A9P0JBD5"/>
<keyword evidence="1" id="KW-0812">Transmembrane</keyword>
<gene>
    <name evidence="2" type="ORF">APHIGO_LOCUS9746</name>
</gene>
<evidence type="ECO:0000256" key="1">
    <source>
        <dbReference type="SAM" id="Phobius"/>
    </source>
</evidence>
<name>A0A9P0JBD5_APHGO</name>
<dbReference type="EMBL" id="OU899036">
    <property type="protein sequence ID" value="CAH1733431.1"/>
    <property type="molecule type" value="Genomic_DNA"/>
</dbReference>
<keyword evidence="1" id="KW-1133">Transmembrane helix</keyword>
<organism evidence="2 3">
    <name type="scientific">Aphis gossypii</name>
    <name type="common">Cotton aphid</name>
    <dbReference type="NCBI Taxonomy" id="80765"/>
    <lineage>
        <taxon>Eukaryota</taxon>
        <taxon>Metazoa</taxon>
        <taxon>Ecdysozoa</taxon>
        <taxon>Arthropoda</taxon>
        <taxon>Hexapoda</taxon>
        <taxon>Insecta</taxon>
        <taxon>Pterygota</taxon>
        <taxon>Neoptera</taxon>
        <taxon>Paraneoptera</taxon>
        <taxon>Hemiptera</taxon>
        <taxon>Sternorrhyncha</taxon>
        <taxon>Aphidomorpha</taxon>
        <taxon>Aphidoidea</taxon>
        <taxon>Aphididae</taxon>
        <taxon>Aphidini</taxon>
        <taxon>Aphis</taxon>
        <taxon>Aphis</taxon>
    </lineage>
</organism>
<proteinExistence type="predicted"/>
<reference evidence="2" key="2">
    <citation type="submission" date="2022-10" db="EMBL/GenBank/DDBJ databases">
        <authorList>
            <consortium name="ENA_rothamsted_submissions"/>
            <consortium name="culmorum"/>
            <person name="King R."/>
        </authorList>
    </citation>
    <scope>NUCLEOTIDE SEQUENCE</scope>
</reference>
<reference evidence="2" key="1">
    <citation type="submission" date="2022-02" db="EMBL/GenBank/DDBJ databases">
        <authorList>
            <person name="King R."/>
        </authorList>
    </citation>
    <scope>NUCLEOTIDE SEQUENCE</scope>
</reference>
<sequence>MFLLYTTVPAVFAFALLLNFFFMYSPVNSDKSNADCPKNEFYFKSCNECMISPCYTDLKRPCYIVDGGDTGVMCYNCAGVDDGDEMFNELEKCRKSCNQHKSKYCTCIGGCYWCIEAAGKYTTYHCDMPYDKPVCEEKKEK</sequence>
<feature type="transmembrane region" description="Helical" evidence="1">
    <location>
        <begin position="6"/>
        <end position="24"/>
    </location>
</feature>
<evidence type="ECO:0000313" key="3">
    <source>
        <dbReference type="Proteomes" id="UP001154329"/>
    </source>
</evidence>
<protein>
    <submittedName>
        <fullName evidence="2">Uncharacterized protein</fullName>
    </submittedName>
</protein>
<evidence type="ECO:0000313" key="2">
    <source>
        <dbReference type="EMBL" id="CAH1733431.1"/>
    </source>
</evidence>
<keyword evidence="3" id="KW-1185">Reference proteome</keyword>
<keyword evidence="1" id="KW-0472">Membrane</keyword>